<feature type="domain" description="CCHC-type" evidence="8">
    <location>
        <begin position="315"/>
        <end position="331"/>
    </location>
</feature>
<dbReference type="GO" id="GO:0071037">
    <property type="term" value="P:nuclear polyadenylation-dependent snRNA catabolic process"/>
    <property type="evidence" value="ECO:0007669"/>
    <property type="project" value="TreeGrafter"/>
</dbReference>
<dbReference type="GO" id="GO:0008270">
    <property type="term" value="F:zinc ion binding"/>
    <property type="evidence" value="ECO:0007669"/>
    <property type="project" value="UniProtKB-KW"/>
</dbReference>
<evidence type="ECO:0000256" key="2">
    <source>
        <dbReference type="ARBA" id="ARBA00022723"/>
    </source>
</evidence>
<protein>
    <recommendedName>
        <fullName evidence="8">CCHC-type domain-containing protein</fullName>
    </recommendedName>
</protein>
<feature type="region of interest" description="Disordered" evidence="7">
    <location>
        <begin position="433"/>
        <end position="471"/>
    </location>
</feature>
<evidence type="ECO:0000256" key="5">
    <source>
        <dbReference type="ARBA" id="ARBA00022833"/>
    </source>
</evidence>
<keyword evidence="4" id="KW-0863">Zinc-finger</keyword>
<dbReference type="InterPro" id="IPR036875">
    <property type="entry name" value="Znf_CCHC_sf"/>
</dbReference>
<dbReference type="PANTHER" id="PTHR46543:SF1">
    <property type="entry name" value="ZINC FINGER CCHC DOMAIN-CONTAINING PROTEIN 7"/>
    <property type="match status" value="1"/>
</dbReference>
<reference evidence="9 10" key="1">
    <citation type="journal article" date="2015" name="Genome Announc.">
        <title>Draft Genome Sequence and Gene Annotation of the Entomopathogenic Fungus Verticillium hemipterigenum.</title>
        <authorList>
            <person name="Horn F."/>
            <person name="Habel A."/>
            <person name="Scharf D.H."/>
            <person name="Dworschak J."/>
            <person name="Brakhage A.A."/>
            <person name="Guthke R."/>
            <person name="Hertweck C."/>
            <person name="Linde J."/>
        </authorList>
    </citation>
    <scope>NUCLEOTIDE SEQUENCE [LARGE SCALE GENOMIC DNA]</scope>
</reference>
<dbReference type="Proteomes" id="UP000039046">
    <property type="component" value="Unassembled WGS sequence"/>
</dbReference>
<dbReference type="GO" id="GO:0071031">
    <property type="term" value="P:nuclear mRNA surveillance of mRNA 3'-end processing"/>
    <property type="evidence" value="ECO:0007669"/>
    <property type="project" value="TreeGrafter"/>
</dbReference>
<gene>
    <name evidence="9" type="ORF">VHEMI02606</name>
</gene>
<feature type="domain" description="CCHC-type" evidence="8">
    <location>
        <begin position="379"/>
        <end position="395"/>
    </location>
</feature>
<keyword evidence="2" id="KW-0479">Metal-binding</keyword>
<evidence type="ECO:0000313" key="9">
    <source>
        <dbReference type="EMBL" id="CEJ82547.1"/>
    </source>
</evidence>
<dbReference type="InterPro" id="IPR051644">
    <property type="entry name" value="TRAMP_AT-DNA-binding"/>
</dbReference>
<feature type="compositionally biased region" description="Polar residues" evidence="7">
    <location>
        <begin position="70"/>
        <end position="87"/>
    </location>
</feature>
<dbReference type="AlphaFoldDB" id="A0A0A1T8E5"/>
<feature type="domain" description="CCHC-type" evidence="8">
    <location>
        <begin position="342"/>
        <end position="358"/>
    </location>
</feature>
<evidence type="ECO:0000256" key="7">
    <source>
        <dbReference type="SAM" id="MobiDB-lite"/>
    </source>
</evidence>
<feature type="compositionally biased region" description="Gly residues" evidence="7">
    <location>
        <begin position="565"/>
        <end position="579"/>
    </location>
</feature>
<dbReference type="STRING" id="1531966.A0A0A1T8E5"/>
<dbReference type="SUPFAM" id="SSF57756">
    <property type="entry name" value="Retrovirus zinc finger-like domains"/>
    <property type="match status" value="1"/>
</dbReference>
<dbReference type="HOGENOM" id="CLU_023950_0_0_1"/>
<evidence type="ECO:0000313" key="10">
    <source>
        <dbReference type="Proteomes" id="UP000039046"/>
    </source>
</evidence>
<feature type="region of interest" description="Disordered" evidence="7">
    <location>
        <begin position="1"/>
        <end position="89"/>
    </location>
</feature>
<dbReference type="GO" id="GO:0071036">
    <property type="term" value="P:nuclear polyadenylation-dependent snoRNA catabolic process"/>
    <property type="evidence" value="ECO:0007669"/>
    <property type="project" value="TreeGrafter"/>
</dbReference>
<evidence type="ECO:0000256" key="4">
    <source>
        <dbReference type="ARBA" id="ARBA00022771"/>
    </source>
</evidence>
<feature type="compositionally biased region" description="Basic residues" evidence="7">
    <location>
        <begin position="580"/>
        <end position="590"/>
    </location>
</feature>
<sequence>MASEEDKLGDVISIGDNSEDDVVSGSAKRSVQDIESEEEVFEAFPAKRQRLSETSTNGADVGLSEEGEINESQGNSDAPESSRSQASAKAFIKNAESSGPLDPSAGATMTANARTFEANGLSWKMPIMSDKKEGSWIARIKDWIVVALVGNADIATQFTPAVAVAAFKDYLNSLQLKTSKRKSAVHTMDMFLRSGNLAEFLATANGVPMEPAEAAEDRVVVDLTSPAGRAIDTTTNGEAEAEAEAPVVIEEKRVVPKREPTAEQKRYFPSAEDPANMCVKCGSERHAIEGCTPFKCQFCDGEDDWEYACTKAPSRCGKCLQLGHLSKECVEKLALTREEGLACAFCKVSDHLENSCTEPWRSFHANADNIKQVKSIEASCAVCGSRNHFASDCTLRGHDPTNPTWTLANRNKYVNPESDAVSIEVAVAQSRIRGRAAAEPRGGQRKLGPRTHVHYSETDDSEPEFLGSHTVRRPAPVGKIRMSSNIQLPSKPSFSQPPLPPGPPPRGPPPREASASRYNPYQPIANPPGLPMKPPKNYRNEPLPPPPPASSRRPGRSRSGVPPSRGGGRGGRGGGGGGRPRGRGGKGRGR</sequence>
<evidence type="ECO:0000256" key="1">
    <source>
        <dbReference type="ARBA" id="ARBA00004123"/>
    </source>
</evidence>
<evidence type="ECO:0000259" key="8">
    <source>
        <dbReference type="SMART" id="SM00343"/>
    </source>
</evidence>
<accession>A0A0A1T8E5</accession>
<keyword evidence="10" id="KW-1185">Reference proteome</keyword>
<dbReference type="OrthoDB" id="7608935at2759"/>
<organism evidence="9 10">
    <name type="scientific">[Torrubiella] hemipterigena</name>
    <dbReference type="NCBI Taxonomy" id="1531966"/>
    <lineage>
        <taxon>Eukaryota</taxon>
        <taxon>Fungi</taxon>
        <taxon>Dikarya</taxon>
        <taxon>Ascomycota</taxon>
        <taxon>Pezizomycotina</taxon>
        <taxon>Sordariomycetes</taxon>
        <taxon>Hypocreomycetidae</taxon>
        <taxon>Hypocreales</taxon>
        <taxon>Clavicipitaceae</taxon>
        <taxon>Clavicipitaceae incertae sedis</taxon>
        <taxon>'Torrubiella' clade</taxon>
    </lineage>
</organism>
<dbReference type="Gene3D" id="4.10.60.10">
    <property type="entry name" value="Zinc finger, CCHC-type"/>
    <property type="match status" value="1"/>
</dbReference>
<dbReference type="GO" id="GO:0003723">
    <property type="term" value="F:RNA binding"/>
    <property type="evidence" value="ECO:0007669"/>
    <property type="project" value="TreeGrafter"/>
</dbReference>
<proteinExistence type="predicted"/>
<feature type="region of interest" description="Disordered" evidence="7">
    <location>
        <begin position="487"/>
        <end position="590"/>
    </location>
</feature>
<feature type="compositionally biased region" description="Basic residues" evidence="7">
    <location>
        <begin position="443"/>
        <end position="453"/>
    </location>
</feature>
<comment type="subcellular location">
    <subcellularLocation>
        <location evidence="1">Nucleus</location>
    </subcellularLocation>
</comment>
<dbReference type="InterPro" id="IPR001878">
    <property type="entry name" value="Znf_CCHC"/>
</dbReference>
<keyword evidence="3" id="KW-0677">Repeat</keyword>
<dbReference type="EMBL" id="CDHN01000001">
    <property type="protein sequence ID" value="CEJ82547.1"/>
    <property type="molecule type" value="Genomic_DNA"/>
</dbReference>
<dbReference type="SMART" id="SM00343">
    <property type="entry name" value="ZnF_C2HC"/>
    <property type="match status" value="4"/>
</dbReference>
<dbReference type="GO" id="GO:0071039">
    <property type="term" value="P:nuclear polyadenylation-dependent CUT catabolic process"/>
    <property type="evidence" value="ECO:0007669"/>
    <property type="project" value="TreeGrafter"/>
</dbReference>
<feature type="compositionally biased region" description="Pro residues" evidence="7">
    <location>
        <begin position="525"/>
        <end position="534"/>
    </location>
</feature>
<feature type="compositionally biased region" description="Pro residues" evidence="7">
    <location>
        <begin position="495"/>
        <end position="511"/>
    </location>
</feature>
<keyword evidence="5" id="KW-0862">Zinc</keyword>
<name>A0A0A1T8E5_9HYPO</name>
<dbReference type="GO" id="GO:0071038">
    <property type="term" value="P:TRAMP-dependent tRNA surveillance pathway"/>
    <property type="evidence" value="ECO:0007669"/>
    <property type="project" value="TreeGrafter"/>
</dbReference>
<dbReference type="GO" id="GO:0031499">
    <property type="term" value="C:TRAMP complex"/>
    <property type="evidence" value="ECO:0007669"/>
    <property type="project" value="TreeGrafter"/>
</dbReference>
<evidence type="ECO:0000256" key="6">
    <source>
        <dbReference type="ARBA" id="ARBA00023242"/>
    </source>
</evidence>
<dbReference type="GO" id="GO:0071035">
    <property type="term" value="P:nuclear polyadenylation-dependent rRNA catabolic process"/>
    <property type="evidence" value="ECO:0007669"/>
    <property type="project" value="TreeGrafter"/>
</dbReference>
<keyword evidence="6" id="KW-0539">Nucleus</keyword>
<evidence type="ECO:0000256" key="3">
    <source>
        <dbReference type="ARBA" id="ARBA00022737"/>
    </source>
</evidence>
<feature type="domain" description="CCHC-type" evidence="8">
    <location>
        <begin position="277"/>
        <end position="293"/>
    </location>
</feature>
<dbReference type="PANTHER" id="PTHR46543">
    <property type="entry name" value="ZINC FINGER CCHC DOMAIN-CONTAINING PROTEIN 7"/>
    <property type="match status" value="1"/>
</dbReference>